<keyword evidence="16" id="KW-1185">Reference proteome</keyword>
<dbReference type="PANTHER" id="PTHR48086">
    <property type="entry name" value="SODIUM/PROLINE SYMPORTER-RELATED"/>
    <property type="match status" value="1"/>
</dbReference>
<comment type="subcellular location">
    <subcellularLocation>
        <location evidence="1">Cell membrane</location>
        <topology evidence="1">Multi-pass membrane protein</topology>
    </subcellularLocation>
</comment>
<keyword evidence="11" id="KW-0739">Sodium transport</keyword>
<feature type="transmembrane region" description="Helical" evidence="14">
    <location>
        <begin position="196"/>
        <end position="220"/>
    </location>
</feature>
<feature type="transmembrane region" description="Helical" evidence="14">
    <location>
        <begin position="360"/>
        <end position="380"/>
    </location>
</feature>
<keyword evidence="9" id="KW-0406">Ion transport</keyword>
<dbReference type="PROSITE" id="PS50283">
    <property type="entry name" value="NA_SOLUT_SYMP_3"/>
    <property type="match status" value="1"/>
</dbReference>
<feature type="transmembrane region" description="Helical" evidence="14">
    <location>
        <begin position="87"/>
        <end position="109"/>
    </location>
</feature>
<evidence type="ECO:0000256" key="4">
    <source>
        <dbReference type="ARBA" id="ARBA00022475"/>
    </source>
</evidence>
<protein>
    <submittedName>
        <fullName evidence="15">Sodium:solute symporter family protein</fullName>
    </submittedName>
</protein>
<dbReference type="GO" id="GO:0005886">
    <property type="term" value="C:plasma membrane"/>
    <property type="evidence" value="ECO:0007669"/>
    <property type="project" value="UniProtKB-SubCell"/>
</dbReference>
<dbReference type="AlphaFoldDB" id="A0AAX4HNT0"/>
<feature type="transmembrane region" description="Helical" evidence="14">
    <location>
        <begin position="278"/>
        <end position="298"/>
    </location>
</feature>
<evidence type="ECO:0000256" key="14">
    <source>
        <dbReference type="SAM" id="Phobius"/>
    </source>
</evidence>
<evidence type="ECO:0000256" key="3">
    <source>
        <dbReference type="ARBA" id="ARBA00022448"/>
    </source>
</evidence>
<evidence type="ECO:0000256" key="13">
    <source>
        <dbReference type="RuleBase" id="RU362091"/>
    </source>
</evidence>
<comment type="catalytic activity">
    <reaction evidence="12">
        <text>L-proline(in) + Na(+)(in) = L-proline(out) + Na(+)(out)</text>
        <dbReference type="Rhea" id="RHEA:28967"/>
        <dbReference type="ChEBI" id="CHEBI:29101"/>
        <dbReference type="ChEBI" id="CHEBI:60039"/>
    </reaction>
</comment>
<feature type="transmembrane region" description="Helical" evidence="14">
    <location>
        <begin position="167"/>
        <end position="189"/>
    </location>
</feature>
<feature type="transmembrane region" description="Helical" evidence="14">
    <location>
        <begin position="447"/>
        <end position="463"/>
    </location>
</feature>
<keyword evidence="7 14" id="KW-1133">Transmembrane helix</keyword>
<evidence type="ECO:0000256" key="8">
    <source>
        <dbReference type="ARBA" id="ARBA00023053"/>
    </source>
</evidence>
<keyword evidence="8" id="KW-0915">Sodium</keyword>
<evidence type="ECO:0000313" key="16">
    <source>
        <dbReference type="Proteomes" id="UP001324634"/>
    </source>
</evidence>
<reference evidence="15 16" key="1">
    <citation type="submission" date="2023-11" db="EMBL/GenBank/DDBJ databases">
        <title>Peredibacter starrii A3.12.</title>
        <authorList>
            <person name="Mitchell R.J."/>
        </authorList>
    </citation>
    <scope>NUCLEOTIDE SEQUENCE [LARGE SCALE GENOMIC DNA]</scope>
    <source>
        <strain evidence="15 16">A3.12</strain>
    </source>
</reference>
<dbReference type="EMBL" id="CP139487">
    <property type="protein sequence ID" value="WPU64767.1"/>
    <property type="molecule type" value="Genomic_DNA"/>
</dbReference>
<organism evidence="15 16">
    <name type="scientific">Peredibacter starrii</name>
    <dbReference type="NCBI Taxonomy" id="28202"/>
    <lineage>
        <taxon>Bacteria</taxon>
        <taxon>Pseudomonadati</taxon>
        <taxon>Bdellovibrionota</taxon>
        <taxon>Bacteriovoracia</taxon>
        <taxon>Bacteriovoracales</taxon>
        <taxon>Bacteriovoracaceae</taxon>
        <taxon>Peredibacter</taxon>
    </lineage>
</organism>
<evidence type="ECO:0000256" key="6">
    <source>
        <dbReference type="ARBA" id="ARBA00022847"/>
    </source>
</evidence>
<dbReference type="Pfam" id="PF00474">
    <property type="entry name" value="SSF"/>
    <property type="match status" value="1"/>
</dbReference>
<keyword evidence="6" id="KW-0769">Symport</keyword>
<evidence type="ECO:0000256" key="10">
    <source>
        <dbReference type="ARBA" id="ARBA00023136"/>
    </source>
</evidence>
<keyword evidence="3" id="KW-0813">Transport</keyword>
<dbReference type="GO" id="GO:0006814">
    <property type="term" value="P:sodium ion transport"/>
    <property type="evidence" value="ECO:0007669"/>
    <property type="project" value="UniProtKB-KW"/>
</dbReference>
<evidence type="ECO:0000256" key="1">
    <source>
        <dbReference type="ARBA" id="ARBA00004651"/>
    </source>
</evidence>
<evidence type="ECO:0000256" key="9">
    <source>
        <dbReference type="ARBA" id="ARBA00023065"/>
    </source>
</evidence>
<dbReference type="RefSeq" id="WP_321394186.1">
    <property type="nucleotide sequence ID" value="NZ_CP139487.1"/>
</dbReference>
<dbReference type="Proteomes" id="UP001324634">
    <property type="component" value="Chromosome"/>
</dbReference>
<sequence length="467" mass="51974">MISHHALLQFLNPLDWIIFFAVLAATFACVVWGQSKKQKLSESEQMSTVELLLMGRRLTLPIFVATLVATWYGGIFGVTALSYEKGIYNLLTQGIFWYGSYLIFAFFLVKKIRNYNVMTIPEMAGKVFGPKAEKLTATLNFLNLLPLAYTISLGLFLQAVFGGSLFINTFLGVLLVTLWSLWGGFRAVVYSDIVQFVVMIVAVFLVVIFAWAQMGSPFTLMSQLPATHLDWTGGEKTSTILVWGFIALSTLVDPNFYQRVLAADSEKTAKRGIIISTIIWFFFDCCTTLGALYARVALPNVDPNNAYLQFAIQLVPHGVRGFILAGILAIILSTLDSYIFNAATSVSYDFFKIKDRFKVWHHHIALISVSLASVLIGLQFEGNVVEVWRTLGGFSAACLLFPLLVGQWKPGVISEKSFCWAVSFGCIGIVSWKVINKVFELSTIDEFYIGLLCTTLPLIPSLLRKKA</sequence>
<feature type="transmembrane region" description="Helical" evidence="14">
    <location>
        <begin position="16"/>
        <end position="33"/>
    </location>
</feature>
<feature type="transmembrane region" description="Helical" evidence="14">
    <location>
        <begin position="417"/>
        <end position="435"/>
    </location>
</feature>
<evidence type="ECO:0000313" key="15">
    <source>
        <dbReference type="EMBL" id="WPU64767.1"/>
    </source>
</evidence>
<feature type="transmembrane region" description="Helical" evidence="14">
    <location>
        <begin position="141"/>
        <end position="161"/>
    </location>
</feature>
<keyword evidence="10 14" id="KW-0472">Membrane</keyword>
<keyword evidence="4" id="KW-1003">Cell membrane</keyword>
<dbReference type="PANTHER" id="PTHR48086:SF3">
    <property type="entry name" value="SODIUM_PROLINE SYMPORTER"/>
    <property type="match status" value="1"/>
</dbReference>
<evidence type="ECO:0000256" key="2">
    <source>
        <dbReference type="ARBA" id="ARBA00006434"/>
    </source>
</evidence>
<evidence type="ECO:0000256" key="12">
    <source>
        <dbReference type="ARBA" id="ARBA00033708"/>
    </source>
</evidence>
<dbReference type="InterPro" id="IPR001734">
    <property type="entry name" value="Na/solute_symporter"/>
</dbReference>
<dbReference type="InterPro" id="IPR050277">
    <property type="entry name" value="Sodium:Solute_Symporter"/>
</dbReference>
<keyword evidence="5 14" id="KW-0812">Transmembrane</keyword>
<feature type="transmembrane region" description="Helical" evidence="14">
    <location>
        <begin position="386"/>
        <end position="405"/>
    </location>
</feature>
<feature type="transmembrane region" description="Helical" evidence="14">
    <location>
        <begin position="60"/>
        <end position="81"/>
    </location>
</feature>
<evidence type="ECO:0000256" key="11">
    <source>
        <dbReference type="ARBA" id="ARBA00023201"/>
    </source>
</evidence>
<gene>
    <name evidence="15" type="ORF">SOO65_18905</name>
</gene>
<dbReference type="Gene3D" id="1.20.1730.10">
    <property type="entry name" value="Sodium/glucose cotransporter"/>
    <property type="match status" value="1"/>
</dbReference>
<evidence type="ECO:0000256" key="7">
    <source>
        <dbReference type="ARBA" id="ARBA00022989"/>
    </source>
</evidence>
<feature type="transmembrane region" description="Helical" evidence="14">
    <location>
        <begin position="240"/>
        <end position="257"/>
    </location>
</feature>
<dbReference type="InterPro" id="IPR038377">
    <property type="entry name" value="Na/Glc_symporter_sf"/>
</dbReference>
<dbReference type="CDD" id="cd10322">
    <property type="entry name" value="SLC5sbd"/>
    <property type="match status" value="1"/>
</dbReference>
<accession>A0AAX4HNT0</accession>
<dbReference type="KEGG" id="psti:SOO65_18905"/>
<proteinExistence type="inferred from homology"/>
<dbReference type="GO" id="GO:0015293">
    <property type="term" value="F:symporter activity"/>
    <property type="evidence" value="ECO:0007669"/>
    <property type="project" value="UniProtKB-KW"/>
</dbReference>
<evidence type="ECO:0000256" key="5">
    <source>
        <dbReference type="ARBA" id="ARBA00022692"/>
    </source>
</evidence>
<name>A0AAX4HNT0_9BACT</name>
<comment type="similarity">
    <text evidence="2 13">Belongs to the sodium:solute symporter (SSF) (TC 2.A.21) family.</text>
</comment>
<feature type="transmembrane region" description="Helical" evidence="14">
    <location>
        <begin position="318"/>
        <end position="339"/>
    </location>
</feature>